<evidence type="ECO:0000313" key="1">
    <source>
        <dbReference type="EMBL" id="MFD1947727.1"/>
    </source>
</evidence>
<dbReference type="Proteomes" id="UP001597351">
    <property type="component" value="Unassembled WGS sequence"/>
</dbReference>
<dbReference type="RefSeq" id="WP_343919079.1">
    <property type="nucleotide sequence ID" value="NZ_BAAAJT010000002.1"/>
</dbReference>
<proteinExistence type="predicted"/>
<name>A0ABW4TPT7_9ACTN</name>
<evidence type="ECO:0000313" key="2">
    <source>
        <dbReference type="Proteomes" id="UP001597351"/>
    </source>
</evidence>
<reference evidence="2" key="1">
    <citation type="journal article" date="2019" name="Int. J. Syst. Evol. Microbiol.">
        <title>The Global Catalogue of Microorganisms (GCM) 10K type strain sequencing project: providing services to taxonomists for standard genome sequencing and annotation.</title>
        <authorList>
            <consortium name="The Broad Institute Genomics Platform"/>
            <consortium name="The Broad Institute Genome Sequencing Center for Infectious Disease"/>
            <person name="Wu L."/>
            <person name="Ma J."/>
        </authorList>
    </citation>
    <scope>NUCLEOTIDE SEQUENCE [LARGE SCALE GENOMIC DNA]</scope>
    <source>
        <strain evidence="2">CGMCC 1.12477</strain>
    </source>
</reference>
<organism evidence="1 2">
    <name type="scientific">Nocardioides aestuarii</name>
    <dbReference type="NCBI Taxonomy" id="252231"/>
    <lineage>
        <taxon>Bacteria</taxon>
        <taxon>Bacillati</taxon>
        <taxon>Actinomycetota</taxon>
        <taxon>Actinomycetes</taxon>
        <taxon>Propionibacteriales</taxon>
        <taxon>Nocardioidaceae</taxon>
        <taxon>Nocardioides</taxon>
    </lineage>
</organism>
<protein>
    <submittedName>
        <fullName evidence="1">Uncharacterized protein</fullName>
    </submittedName>
</protein>
<gene>
    <name evidence="1" type="ORF">ACFSDE_13085</name>
</gene>
<sequence length="257" mass="29695">MSGGAEDDGDRGSTWARRVRELQDAVQRHPGKAAEGTLRSIERIRLIQRANFEQLADVLNAPDHSPDLVGELFQNTREPTVREAYQQVFATAFHNYIASVRTLVDHTRAVVRRVERPAFVAEYERRLGPVRESSCAAFMARFRNYVIHYRFPRFVQEVHLQLLDRDPEEPVLRMLLSRDHLLEWDGWSAGAKAYLRDQPEQFDIREPLQEYDDLITALYDDWFFPAFWAAHREDIAGVGALIKEYNTVVGGGPETFH</sequence>
<keyword evidence="2" id="KW-1185">Reference proteome</keyword>
<accession>A0ABW4TPT7</accession>
<dbReference type="EMBL" id="JBHUGD010000003">
    <property type="protein sequence ID" value="MFD1947727.1"/>
    <property type="molecule type" value="Genomic_DNA"/>
</dbReference>
<comment type="caution">
    <text evidence="1">The sequence shown here is derived from an EMBL/GenBank/DDBJ whole genome shotgun (WGS) entry which is preliminary data.</text>
</comment>